<feature type="signal peptide" evidence="1">
    <location>
        <begin position="1"/>
        <end position="21"/>
    </location>
</feature>
<proteinExistence type="predicted"/>
<keyword evidence="3" id="KW-1185">Reference proteome</keyword>
<dbReference type="HOGENOM" id="CLU_952271_0_0_6"/>
<name>A5EWY1_DICNV</name>
<dbReference type="Gene3D" id="2.60.120.380">
    <property type="match status" value="1"/>
</dbReference>
<evidence type="ECO:0000313" key="2">
    <source>
        <dbReference type="EMBL" id="ABQ14002.1"/>
    </source>
</evidence>
<reference evidence="2 3" key="1">
    <citation type="journal article" date="2007" name="Nat. Biotechnol.">
        <title>Genome sequence and identification of candidate vaccine antigens from the animal pathogen Dichelobacter nodosus.</title>
        <authorList>
            <person name="Myers G.S."/>
            <person name="Parker D."/>
            <person name="Al-Hasani K."/>
            <person name="Kennan R.M."/>
            <person name="Seemann T."/>
            <person name="Ren Q."/>
            <person name="Badger J.H."/>
            <person name="Selengut J.D."/>
            <person name="Deboy R.T."/>
            <person name="Tettelin H."/>
            <person name="Boyce J.D."/>
            <person name="McCarl V.P."/>
            <person name="Han X."/>
            <person name="Nelson W.C."/>
            <person name="Madupu R."/>
            <person name="Mohamoud Y."/>
            <person name="Holley T."/>
            <person name="Fedorova N."/>
            <person name="Khouri H."/>
            <person name="Bottomley S.P."/>
            <person name="Whittington R.J."/>
            <person name="Adler B."/>
            <person name="Songer J.G."/>
            <person name="Rood J.I."/>
            <person name="Paulsen I.T."/>
        </authorList>
    </citation>
    <scope>NUCLEOTIDE SEQUENCE [LARGE SCALE GENOMIC DNA]</scope>
    <source>
        <strain evidence="2 3">VCS1703A</strain>
    </source>
</reference>
<dbReference type="Proteomes" id="UP000000248">
    <property type="component" value="Chromosome"/>
</dbReference>
<accession>A5EWY1</accession>
<sequence length="292" mass="31530">MRLLPMVMLLGFASTSLTTFAQEIAQQYANELQELPENTALMTPRAAAMRNRIAVKSMSLNADGSAQLRGKIVGLGMDVYRFSGNAGDVIRVTDYRGSSAFEFAIFRPELGMKFGNHQVLPVSGDYELRIVNNRRNLPASRKAYPYHVKFALISGGSASAQTLQPITQAAPVMPAPVAAKPEVTVMKEAPAAEPIPVMPAAQPAQQTSSNNNVFVCANGSGTLTVNFMPNDVVEVDLQGKNLVLNAADSRQGYTAYTNGQYVLFAHESKRHVAALIRQDGQTGIPLASDCRR</sequence>
<evidence type="ECO:0008006" key="4">
    <source>
        <dbReference type="Google" id="ProtNLM"/>
    </source>
</evidence>
<feature type="chain" id="PRO_5002680830" description="C-type lysozyme inhibitor domain-containing protein" evidence="1">
    <location>
        <begin position="22"/>
        <end position="292"/>
    </location>
</feature>
<gene>
    <name evidence="2" type="ordered locus">DNO_0043</name>
</gene>
<organism evidence="2 3">
    <name type="scientific">Dichelobacter nodosus (strain VCS1703A)</name>
    <dbReference type="NCBI Taxonomy" id="246195"/>
    <lineage>
        <taxon>Bacteria</taxon>
        <taxon>Pseudomonadati</taxon>
        <taxon>Pseudomonadota</taxon>
        <taxon>Gammaproteobacteria</taxon>
        <taxon>Cardiobacteriales</taxon>
        <taxon>Cardiobacteriaceae</taxon>
        <taxon>Dichelobacter</taxon>
    </lineage>
</organism>
<evidence type="ECO:0000256" key="1">
    <source>
        <dbReference type="SAM" id="SignalP"/>
    </source>
</evidence>
<dbReference type="KEGG" id="dno:DNO_0043"/>
<protein>
    <recommendedName>
        <fullName evidence="4">C-type lysozyme inhibitor domain-containing protein</fullName>
    </recommendedName>
</protein>
<keyword evidence="1" id="KW-0732">Signal</keyword>
<dbReference type="AlphaFoldDB" id="A5EWY1"/>
<evidence type="ECO:0000313" key="3">
    <source>
        <dbReference type="Proteomes" id="UP000000248"/>
    </source>
</evidence>
<dbReference type="RefSeq" id="WP_011927801.1">
    <property type="nucleotide sequence ID" value="NC_009446.1"/>
</dbReference>
<dbReference type="STRING" id="246195.DNO_0043"/>
<dbReference type="OrthoDB" id="7069099at2"/>
<dbReference type="EMBL" id="CP000513">
    <property type="protein sequence ID" value="ABQ14002.1"/>
    <property type="molecule type" value="Genomic_DNA"/>
</dbReference>